<dbReference type="InterPro" id="IPR032675">
    <property type="entry name" value="LRR_dom_sf"/>
</dbReference>
<dbReference type="PANTHER" id="PTHR38926">
    <property type="entry name" value="F-BOX DOMAIN CONTAINING PROTEIN, EXPRESSED"/>
    <property type="match status" value="1"/>
</dbReference>
<dbReference type="EMBL" id="KL197711">
    <property type="protein sequence ID" value="KDQ62670.1"/>
    <property type="molecule type" value="Genomic_DNA"/>
</dbReference>
<dbReference type="InParanoid" id="A0A067Q908"/>
<dbReference type="AlphaFoldDB" id="A0A067Q908"/>
<organism evidence="3 4">
    <name type="scientific">Jaapia argillacea MUCL 33604</name>
    <dbReference type="NCBI Taxonomy" id="933084"/>
    <lineage>
        <taxon>Eukaryota</taxon>
        <taxon>Fungi</taxon>
        <taxon>Dikarya</taxon>
        <taxon>Basidiomycota</taxon>
        <taxon>Agaricomycotina</taxon>
        <taxon>Agaricomycetes</taxon>
        <taxon>Agaricomycetidae</taxon>
        <taxon>Jaapiales</taxon>
        <taxon>Jaapiaceae</taxon>
        <taxon>Jaapia</taxon>
    </lineage>
</organism>
<evidence type="ECO:0000313" key="4">
    <source>
        <dbReference type="Proteomes" id="UP000027265"/>
    </source>
</evidence>
<feature type="domain" description="F-box" evidence="2">
    <location>
        <begin position="58"/>
        <end position="116"/>
    </location>
</feature>
<dbReference type="PANTHER" id="PTHR38926:SF72">
    <property type="entry name" value="IM:7136021-RELATED"/>
    <property type="match status" value="1"/>
</dbReference>
<proteinExistence type="predicted"/>
<feature type="region of interest" description="Disordered" evidence="1">
    <location>
        <begin position="431"/>
        <end position="470"/>
    </location>
</feature>
<protein>
    <recommendedName>
        <fullName evidence="2">F-box domain-containing protein</fullName>
    </recommendedName>
</protein>
<dbReference type="Proteomes" id="UP000027265">
    <property type="component" value="Unassembled WGS sequence"/>
</dbReference>
<evidence type="ECO:0000256" key="1">
    <source>
        <dbReference type="SAM" id="MobiDB-lite"/>
    </source>
</evidence>
<dbReference type="Gene3D" id="1.20.1280.50">
    <property type="match status" value="1"/>
</dbReference>
<dbReference type="Pfam" id="PF12937">
    <property type="entry name" value="F-box-like"/>
    <property type="match status" value="1"/>
</dbReference>
<dbReference type="SUPFAM" id="SSF52047">
    <property type="entry name" value="RNI-like"/>
    <property type="match status" value="1"/>
</dbReference>
<dbReference type="HOGENOM" id="CLU_020999_1_1_1"/>
<gene>
    <name evidence="3" type="ORF">JAAARDRAFT_54575</name>
</gene>
<dbReference type="InterPro" id="IPR001810">
    <property type="entry name" value="F-box_dom"/>
</dbReference>
<feature type="compositionally biased region" description="Low complexity" evidence="1">
    <location>
        <begin position="448"/>
        <end position="459"/>
    </location>
</feature>
<feature type="compositionally biased region" description="Acidic residues" evidence="1">
    <location>
        <begin position="543"/>
        <end position="583"/>
    </location>
</feature>
<dbReference type="Gene3D" id="3.80.10.10">
    <property type="entry name" value="Ribonuclease Inhibitor"/>
    <property type="match status" value="1"/>
</dbReference>
<sequence length="583" mass="65939">MPCSPPVYGMQSSIAKNPMLYPPGAVQSFRSKGCPYALPFAMKHNIPLRRGPVIIPPIATLPVELLTRIFILGSADDINESHLRKPDECAPNFEVLVSHVCRSWRNIALHTASLWTLIQFRDISHLDRAKAYVERSRNRLLDILVDTVDETHHIRGVTLFRDEFDPVFEIITPHVKRWRTLILKVRDLKCKGGARKHLSTCGTAPYLETLQLYHTEDWGSSQNLQLATAPPPVVIFDASLPSLVNVSLIGVNLTWDTAPYLCELKSLELALHIHGVRPTYSHWDHWLRASPNLEKLSLHYSGPQFMEDDPWPTDIITLPCLQELTVASLDPDYLIPLFQRLNMPQLRTLHLDLSEIPDTPDGDYTSFIDYVCDPSRRTFKNIETLHVAALVCDTASWRKLLVSMPKVEMLEVDFRRVDKEHANELLTLVPVEVAPPEEDGSSAPDTQESSSPSESGSSPVPDRPPTPAPECLTLPLPNLKYVKCAGLDASVISQIHSFRALNGYPIQKWNVWRKDRNLAMEQLQSTIDLDFFRFRGNNVDNQIYDDDDEEEASEDGDDDDEEEDEEAEDGEAGSEDEEEEEDV</sequence>
<reference evidence="4" key="1">
    <citation type="journal article" date="2014" name="Proc. Natl. Acad. Sci. U.S.A.">
        <title>Extensive sampling of basidiomycete genomes demonstrates inadequacy of the white-rot/brown-rot paradigm for wood decay fungi.</title>
        <authorList>
            <person name="Riley R."/>
            <person name="Salamov A.A."/>
            <person name="Brown D.W."/>
            <person name="Nagy L.G."/>
            <person name="Floudas D."/>
            <person name="Held B.W."/>
            <person name="Levasseur A."/>
            <person name="Lombard V."/>
            <person name="Morin E."/>
            <person name="Otillar R."/>
            <person name="Lindquist E.A."/>
            <person name="Sun H."/>
            <person name="LaButti K.M."/>
            <person name="Schmutz J."/>
            <person name="Jabbour D."/>
            <person name="Luo H."/>
            <person name="Baker S.E."/>
            <person name="Pisabarro A.G."/>
            <person name="Walton J.D."/>
            <person name="Blanchette R.A."/>
            <person name="Henrissat B."/>
            <person name="Martin F."/>
            <person name="Cullen D."/>
            <person name="Hibbett D.S."/>
            <person name="Grigoriev I.V."/>
        </authorList>
    </citation>
    <scope>NUCLEOTIDE SEQUENCE [LARGE SCALE GENOMIC DNA]</scope>
    <source>
        <strain evidence="4">MUCL 33604</strain>
    </source>
</reference>
<name>A0A067Q908_9AGAM</name>
<evidence type="ECO:0000259" key="2">
    <source>
        <dbReference type="Pfam" id="PF12937"/>
    </source>
</evidence>
<keyword evidence="4" id="KW-1185">Reference proteome</keyword>
<evidence type="ECO:0000313" key="3">
    <source>
        <dbReference type="EMBL" id="KDQ62670.1"/>
    </source>
</evidence>
<feature type="region of interest" description="Disordered" evidence="1">
    <location>
        <begin position="540"/>
        <end position="583"/>
    </location>
</feature>
<accession>A0A067Q908</accession>
<dbReference type="OrthoDB" id="3352270at2759"/>
<dbReference type="STRING" id="933084.A0A067Q908"/>